<gene>
    <name evidence="5" type="primary">folE</name>
    <name evidence="7" type="ORF">CFX0092_B0365</name>
</gene>
<dbReference type="InterPro" id="IPR020602">
    <property type="entry name" value="GTP_CycHdrlase_I_dom"/>
</dbReference>
<dbReference type="InterPro" id="IPR018234">
    <property type="entry name" value="GTP_CycHdrlase_I_CS"/>
</dbReference>
<dbReference type="Gene3D" id="3.30.1130.10">
    <property type="match status" value="1"/>
</dbReference>
<dbReference type="OrthoDB" id="9801207at2"/>
<reference evidence="7" key="1">
    <citation type="submission" date="2016-01" db="EMBL/GenBank/DDBJ databases">
        <authorList>
            <person name="Mcilroy J.S."/>
            <person name="Karst M S."/>
            <person name="Albertsen M."/>
        </authorList>
    </citation>
    <scope>NUCLEOTIDE SEQUENCE</scope>
    <source>
        <strain evidence="7">Cfx-K</strain>
    </source>
</reference>
<dbReference type="InterPro" id="IPR001474">
    <property type="entry name" value="GTP_CycHdrlase_I"/>
</dbReference>
<comment type="similarity">
    <text evidence="5">Belongs to the GTP cyclohydrolase I family.</text>
</comment>
<dbReference type="NCBIfam" id="NF006826">
    <property type="entry name" value="PRK09347.1-3"/>
    <property type="match status" value="1"/>
</dbReference>
<evidence type="ECO:0000256" key="1">
    <source>
        <dbReference type="ARBA" id="ARBA00001052"/>
    </source>
</evidence>
<dbReference type="GO" id="GO:0046654">
    <property type="term" value="P:tetrahydrofolate biosynthetic process"/>
    <property type="evidence" value="ECO:0007669"/>
    <property type="project" value="UniProtKB-UniRule"/>
</dbReference>
<evidence type="ECO:0000256" key="2">
    <source>
        <dbReference type="ARBA" id="ARBA00005080"/>
    </source>
</evidence>
<dbReference type="GO" id="GO:0006730">
    <property type="term" value="P:one-carbon metabolic process"/>
    <property type="evidence" value="ECO:0007669"/>
    <property type="project" value="UniProtKB-UniRule"/>
</dbReference>
<dbReference type="SUPFAM" id="SSF55620">
    <property type="entry name" value="Tetrahydrobiopterin biosynthesis enzymes-like"/>
    <property type="match status" value="1"/>
</dbReference>
<dbReference type="EMBL" id="LN890656">
    <property type="protein sequence ID" value="CUS05899.1"/>
    <property type="molecule type" value="Genomic_DNA"/>
</dbReference>
<feature type="binding site" evidence="5">
    <location>
        <position position="96"/>
    </location>
    <ligand>
        <name>Zn(2+)</name>
        <dbReference type="ChEBI" id="CHEBI:29105"/>
    </ligand>
</feature>
<dbReference type="InterPro" id="IPR043133">
    <property type="entry name" value="GTP-CH-I_C/QueF"/>
</dbReference>
<dbReference type="FunFam" id="3.30.1130.10:FF:000001">
    <property type="entry name" value="GTP cyclohydrolase 1"/>
    <property type="match status" value="1"/>
</dbReference>
<dbReference type="KEGG" id="pbf:CFX0092_B0365"/>
<dbReference type="PANTHER" id="PTHR11109:SF7">
    <property type="entry name" value="GTP CYCLOHYDROLASE 1"/>
    <property type="match status" value="1"/>
</dbReference>
<evidence type="ECO:0000256" key="3">
    <source>
        <dbReference type="ARBA" id="ARBA00022563"/>
    </source>
</evidence>
<protein>
    <recommendedName>
        <fullName evidence="5">GTP cyclohydrolase 1</fullName>
        <ecNumber evidence="5">3.5.4.16</ecNumber>
    </recommendedName>
    <alternativeName>
        <fullName evidence="5">GTP cyclohydrolase I</fullName>
        <shortName evidence="5">GTP-CH-I</shortName>
    </alternativeName>
</protein>
<evidence type="ECO:0000256" key="4">
    <source>
        <dbReference type="ARBA" id="ARBA00022801"/>
    </source>
</evidence>
<dbReference type="GO" id="GO:0006729">
    <property type="term" value="P:tetrahydrobiopterin biosynthetic process"/>
    <property type="evidence" value="ECO:0007669"/>
    <property type="project" value="TreeGrafter"/>
</dbReference>
<dbReference type="HAMAP" id="MF_00223">
    <property type="entry name" value="FolE"/>
    <property type="match status" value="1"/>
</dbReference>
<organism evidence="7 8">
    <name type="scientific">Candidatus Promineifilum breve</name>
    <dbReference type="NCBI Taxonomy" id="1806508"/>
    <lineage>
        <taxon>Bacteria</taxon>
        <taxon>Bacillati</taxon>
        <taxon>Chloroflexota</taxon>
        <taxon>Ardenticatenia</taxon>
        <taxon>Candidatus Promineifilales</taxon>
        <taxon>Candidatus Promineifilaceae</taxon>
        <taxon>Candidatus Promineifilum</taxon>
    </lineage>
</organism>
<keyword evidence="3 5" id="KW-0554">One-carbon metabolism</keyword>
<dbReference type="EC" id="3.5.4.16" evidence="5"/>
<keyword evidence="5" id="KW-0547">Nucleotide-binding</keyword>
<comment type="catalytic activity">
    <reaction evidence="1 5">
        <text>GTP + H2O = 7,8-dihydroneopterin 3'-triphosphate + formate + H(+)</text>
        <dbReference type="Rhea" id="RHEA:17473"/>
        <dbReference type="ChEBI" id="CHEBI:15377"/>
        <dbReference type="ChEBI" id="CHEBI:15378"/>
        <dbReference type="ChEBI" id="CHEBI:15740"/>
        <dbReference type="ChEBI" id="CHEBI:37565"/>
        <dbReference type="ChEBI" id="CHEBI:58462"/>
        <dbReference type="EC" id="3.5.4.16"/>
    </reaction>
</comment>
<dbReference type="Proteomes" id="UP000215027">
    <property type="component" value="Chromosome II"/>
</dbReference>
<dbReference type="UniPathway" id="UPA00848">
    <property type="reaction ID" value="UER00151"/>
</dbReference>
<dbReference type="InterPro" id="IPR043134">
    <property type="entry name" value="GTP-CH-I_N"/>
</dbReference>
<dbReference type="Pfam" id="PF01227">
    <property type="entry name" value="GTP_cyclohydroI"/>
    <property type="match status" value="1"/>
</dbReference>
<dbReference type="PANTHER" id="PTHR11109">
    <property type="entry name" value="GTP CYCLOHYDROLASE I"/>
    <property type="match status" value="1"/>
</dbReference>
<dbReference type="NCBIfam" id="NF006825">
    <property type="entry name" value="PRK09347.1-2"/>
    <property type="match status" value="1"/>
</dbReference>
<evidence type="ECO:0000313" key="8">
    <source>
        <dbReference type="Proteomes" id="UP000215027"/>
    </source>
</evidence>
<accession>A0A160T869</accession>
<dbReference type="AlphaFoldDB" id="A0A160T869"/>
<dbReference type="NCBIfam" id="TIGR00063">
    <property type="entry name" value="folE"/>
    <property type="match status" value="1"/>
</dbReference>
<feature type="binding site" evidence="5">
    <location>
        <position position="93"/>
    </location>
    <ligand>
        <name>Zn(2+)</name>
        <dbReference type="ChEBI" id="CHEBI:29105"/>
    </ligand>
</feature>
<comment type="pathway">
    <text evidence="2 5">Cofactor biosynthesis; 7,8-dihydroneopterin triphosphate biosynthesis; 7,8-dihydroneopterin triphosphate from GTP: step 1/1.</text>
</comment>
<feature type="domain" description="GTP cyclohydrolase I" evidence="6">
    <location>
        <begin position="24"/>
        <end position="200"/>
    </location>
</feature>
<keyword evidence="8" id="KW-1185">Reference proteome</keyword>
<dbReference type="GO" id="GO:0005737">
    <property type="term" value="C:cytoplasm"/>
    <property type="evidence" value="ECO:0007669"/>
    <property type="project" value="TreeGrafter"/>
</dbReference>
<dbReference type="Gene3D" id="1.10.286.10">
    <property type="match status" value="1"/>
</dbReference>
<proteinExistence type="inferred from homology"/>
<feature type="binding site" evidence="5">
    <location>
        <position position="164"/>
    </location>
    <ligand>
        <name>Zn(2+)</name>
        <dbReference type="ChEBI" id="CHEBI:29105"/>
    </ligand>
</feature>
<dbReference type="GO" id="GO:0008270">
    <property type="term" value="F:zinc ion binding"/>
    <property type="evidence" value="ECO:0007669"/>
    <property type="project" value="UniProtKB-UniRule"/>
</dbReference>
<keyword evidence="5" id="KW-0479">Metal-binding</keyword>
<evidence type="ECO:0000259" key="6">
    <source>
        <dbReference type="Pfam" id="PF01227"/>
    </source>
</evidence>
<dbReference type="PROSITE" id="PS00860">
    <property type="entry name" value="GTP_CYCLOHYDROL_1_2"/>
    <property type="match status" value="1"/>
</dbReference>
<evidence type="ECO:0000313" key="7">
    <source>
        <dbReference type="EMBL" id="CUS05899.1"/>
    </source>
</evidence>
<name>A0A160T869_9CHLR</name>
<keyword evidence="5" id="KW-0342">GTP-binding</keyword>
<dbReference type="GO" id="GO:0003934">
    <property type="term" value="F:GTP cyclohydrolase I activity"/>
    <property type="evidence" value="ECO:0007669"/>
    <property type="project" value="UniProtKB-UniRule"/>
</dbReference>
<comment type="subunit">
    <text evidence="5">Homopolymer.</text>
</comment>
<sequence>MTGDWSGRMADGPVLSAGCKNVVADAVTAILHAVGEDPTREGLQNTPARVARAYDELLIGYSIDPIALLNNALFDVTYSEMVIVTDIDFYSLCEHHMLPFIGKAHVAYIPDKKVVGLSKIPRIVEVFARRLQIQERMTRQIAELIDELLNPLGVGVVIDGLHMCMAMRGVSKANARMRTSALLGSFADKPKTRSEFMDHIGPVTRTLL</sequence>
<dbReference type="GO" id="GO:0005525">
    <property type="term" value="F:GTP binding"/>
    <property type="evidence" value="ECO:0007669"/>
    <property type="project" value="UniProtKB-KW"/>
</dbReference>
<keyword evidence="5" id="KW-0862">Zinc</keyword>
<keyword evidence="4 5" id="KW-0378">Hydrolase</keyword>
<evidence type="ECO:0000256" key="5">
    <source>
        <dbReference type="HAMAP-Rule" id="MF_00223"/>
    </source>
</evidence>